<keyword evidence="2" id="KW-0695">RNA-directed DNA polymerase</keyword>
<dbReference type="SUPFAM" id="SSF56672">
    <property type="entry name" value="DNA/RNA polymerases"/>
    <property type="match status" value="1"/>
</dbReference>
<comment type="function">
    <text evidence="1">Poorly processive, error-prone DNA polymerase involved in untargeted mutagenesis. Copies undamaged DNA at stalled replication forks, which arise in vivo from mismatched or misaligned primer ends. These misaligned primers can be extended by PolIV. Exhibits no 3'-5' exonuclease (proofreading) activity. May be involved in translesional synthesis, in conjunction with the beta clamp from PolIII.</text>
</comment>
<gene>
    <name evidence="2" type="ORF">CBE74_00280</name>
</gene>
<sequence>MLSSRAYAYRYDRGPHDAISFINSEFSCRKRLFIAEYDLRGFFDNIRHEYFMTLVESSMFKITNLEAQIMKSFLDSPVLVPDHNGGFAPKPRKVGIPQGTSLSLFLANMAAHELDRELERLGVCFVRFADDTLIWSPSYEQICRAVESLHDCVDRMGVEINEIKSPGIRLLVPEASGGAEIASTSSVDFLGHTLGLKKVRIKESSIRKIKSRIEHLIYTNLLLEPLRQKQDKGRLSYPDVDKDYVTLIFQIRRYLYGSLSEEDLRRYRRGAVSRLKFDGVMSYFPLVDDKTQLNALDGWIVNVIWLALKKRSKLLSAEGMALPKPHGLSRSDLIEFKSRDASRYELDLCIPSFRRISEVIRDAVDTHGLNVITDKKTFYTYA</sequence>
<accession>A0A7U5K875</accession>
<dbReference type="AlphaFoldDB" id="A0A7U5K875"/>
<dbReference type="PROSITE" id="PS50878">
    <property type="entry name" value="RT_POL"/>
    <property type="match status" value="1"/>
</dbReference>
<protein>
    <submittedName>
        <fullName evidence="2">Reverse transcriptase domain-containing protein</fullName>
    </submittedName>
</protein>
<reference evidence="2 3" key="3">
    <citation type="journal article" date="2020" name="Int. J. Syst. Evol. Microbiol.">
        <title>Corynebacterium silvaticum sp. nov., a unique group of NTTB corynebacteria in wild boar and roe deer.</title>
        <authorList>
            <person name="Dangel A."/>
            <person name="Berger A."/>
            <person name="Rau J."/>
            <person name="Eisenberg T."/>
            <person name="Kampfer P."/>
            <person name="Margos G."/>
            <person name="Contzen M."/>
            <person name="Busse H.J."/>
            <person name="Konrad R."/>
            <person name="Peters M."/>
            <person name="Sting R."/>
            <person name="Sing A."/>
        </authorList>
    </citation>
    <scope>NUCLEOTIDE SEQUENCE [LARGE SCALE GENOMIC DNA]</scope>
    <source>
        <strain evidence="2 3">PO100/5</strain>
    </source>
</reference>
<reference evidence="2 3" key="2">
    <citation type="journal article" date="2020" name="Antonie Van Leeuwenhoek">
        <title>Phylogenomic characterisation of a novel corynebacterial species pathogenic to animals.</title>
        <authorList>
            <person name="Moller J."/>
            <person name="Musella L."/>
            <person name="Melnikov V."/>
            <person name="Geissdorfer W."/>
            <person name="Burkovski A."/>
            <person name="Sangal V."/>
        </authorList>
    </citation>
    <scope>NUCLEOTIDE SEQUENCE [LARGE SCALE GENOMIC DNA]</scope>
    <source>
        <strain evidence="2 3">PO100/5</strain>
    </source>
</reference>
<proteinExistence type="predicted"/>
<name>A0A7U5K875_9CORY</name>
<keyword evidence="2" id="KW-0548">Nucleotidyltransferase</keyword>
<dbReference type="Pfam" id="PF00078">
    <property type="entry name" value="RVT_1"/>
    <property type="match status" value="1"/>
</dbReference>
<evidence type="ECO:0000313" key="2">
    <source>
        <dbReference type="EMBL" id="ARU45206.1"/>
    </source>
</evidence>
<reference evidence="2 3" key="1">
    <citation type="journal article" date="2014" name="BMC Vet. Res.">
        <title>First report of Corynebacterium pseudotuberculosis from caseous lymphadenitis lesions in Black Alentejano pig (Sus scrofa domesticus).</title>
        <authorList>
            <person name="Oliveira M."/>
            <person name="Barroco C."/>
            <person name="Mottola C."/>
            <person name="Santos R."/>
            <person name="Lemsaddek A."/>
            <person name="Tavares L."/>
            <person name="Semedo-Lemsaddek T."/>
        </authorList>
    </citation>
    <scope>NUCLEOTIDE SEQUENCE [LARGE SCALE GENOMIC DNA]</scope>
    <source>
        <strain evidence="2 3">PO100/5</strain>
    </source>
</reference>
<dbReference type="PANTHER" id="PTHR34047:SF8">
    <property type="entry name" value="PROTEIN YKFC"/>
    <property type="match status" value="1"/>
</dbReference>
<dbReference type="EMBL" id="CP021417">
    <property type="protein sequence ID" value="ARU45206.1"/>
    <property type="molecule type" value="Genomic_DNA"/>
</dbReference>
<dbReference type="InterPro" id="IPR000477">
    <property type="entry name" value="RT_dom"/>
</dbReference>
<dbReference type="GeneID" id="75006740"/>
<keyword evidence="3" id="KW-1185">Reference proteome</keyword>
<dbReference type="Proteomes" id="UP000195652">
    <property type="component" value="Chromosome"/>
</dbReference>
<dbReference type="InterPro" id="IPR043128">
    <property type="entry name" value="Rev_trsase/Diguanyl_cyclase"/>
</dbReference>
<dbReference type="Gene3D" id="3.30.70.270">
    <property type="match status" value="1"/>
</dbReference>
<organism evidence="2 3">
    <name type="scientific">Corynebacterium silvaticum</name>
    <dbReference type="NCBI Taxonomy" id="2320431"/>
    <lineage>
        <taxon>Bacteria</taxon>
        <taxon>Bacillati</taxon>
        <taxon>Actinomycetota</taxon>
        <taxon>Actinomycetes</taxon>
        <taxon>Mycobacteriales</taxon>
        <taxon>Corynebacteriaceae</taxon>
        <taxon>Corynebacterium</taxon>
    </lineage>
</organism>
<dbReference type="InterPro" id="IPR043502">
    <property type="entry name" value="DNA/RNA_pol_sf"/>
</dbReference>
<dbReference type="RefSeq" id="WP_087453097.1">
    <property type="nucleotide sequence ID" value="NZ_CP021417.2"/>
</dbReference>
<keyword evidence="2" id="KW-0808">Transferase</keyword>
<evidence type="ECO:0000256" key="1">
    <source>
        <dbReference type="ARBA" id="ARBA00025589"/>
    </source>
</evidence>
<evidence type="ECO:0000313" key="3">
    <source>
        <dbReference type="Proteomes" id="UP000195652"/>
    </source>
</evidence>
<dbReference type="PANTHER" id="PTHR34047">
    <property type="entry name" value="NUCLEAR INTRON MATURASE 1, MITOCHONDRIAL-RELATED"/>
    <property type="match status" value="1"/>
</dbReference>
<dbReference type="InterPro" id="IPR051083">
    <property type="entry name" value="GrpII_Intron_Splice-Mob/Def"/>
</dbReference>
<dbReference type="OrthoDB" id="1550386at2"/>
<dbReference type="KEGG" id="csil:CBE74_00280"/>
<reference evidence="2 3" key="4">
    <citation type="journal article" date="2020" name="PLoS ONE">
        <title>Taxonomic classification of strain PO100/5 shows a broader geographic distribution and genetic markers of the recently described Corynebacterium silvaticum.</title>
        <authorList>
            <person name="Viana M.V.C."/>
            <person name="Profeta R."/>
            <person name="da Silva A.L."/>
            <person name="Hurtado R."/>
            <person name="Cerqueira J.C."/>
            <person name="Ribeiro B.F.S."/>
            <person name="Almeida M.O."/>
            <person name="Morais-Rodrigues F."/>
            <person name="Soares S.C."/>
            <person name="Oliveira M."/>
            <person name="Tavares L."/>
            <person name="Figueiredo H."/>
            <person name="Wattam A.R."/>
            <person name="Barh D."/>
            <person name="Ghosh P."/>
            <person name="Silva A."/>
            <person name="Azevedo V."/>
        </authorList>
    </citation>
    <scope>NUCLEOTIDE SEQUENCE [LARGE SCALE GENOMIC DNA]</scope>
    <source>
        <strain evidence="2 3">PO100/5</strain>
    </source>
</reference>